<evidence type="ECO:0000313" key="3">
    <source>
        <dbReference type="Proteomes" id="UP000253862"/>
    </source>
</evidence>
<gene>
    <name evidence="2" type="ORF">CGC43_07040</name>
</gene>
<organism evidence="2 3">
    <name type="scientific">Francisella opportunistica</name>
    <dbReference type="NCBI Taxonomy" id="2016517"/>
    <lineage>
        <taxon>Bacteria</taxon>
        <taxon>Pseudomonadati</taxon>
        <taxon>Pseudomonadota</taxon>
        <taxon>Gammaproteobacteria</taxon>
        <taxon>Thiotrichales</taxon>
        <taxon>Francisellaceae</taxon>
        <taxon>Francisella</taxon>
    </lineage>
</organism>
<dbReference type="EMBL" id="CP022375">
    <property type="protein sequence ID" value="AXH30352.1"/>
    <property type="molecule type" value="Genomic_DNA"/>
</dbReference>
<accession>A0A345JSQ6</accession>
<keyword evidence="1" id="KW-1133">Transmembrane helix</keyword>
<evidence type="ECO:0000256" key="1">
    <source>
        <dbReference type="SAM" id="Phobius"/>
    </source>
</evidence>
<reference evidence="2 3" key="1">
    <citation type="submission" date="2017-07" db="EMBL/GenBank/DDBJ databases">
        <title>Complete genome sequences and comparative analysis of the novel pathogen Francisella opportunistica.</title>
        <authorList>
            <person name="Dietrich E.A."/>
            <person name="Kingry L.C."/>
            <person name="Petersen J.M."/>
        </authorList>
    </citation>
    <scope>NUCLEOTIDE SEQUENCE [LARGE SCALE GENOMIC DNA]</scope>
    <source>
        <strain evidence="2 3">14-2155</strain>
    </source>
</reference>
<evidence type="ECO:0000313" key="2">
    <source>
        <dbReference type="EMBL" id="AXH30352.1"/>
    </source>
</evidence>
<keyword evidence="1" id="KW-0472">Membrane</keyword>
<keyword evidence="3" id="KW-1185">Reference proteome</keyword>
<keyword evidence="1" id="KW-0812">Transmembrane</keyword>
<dbReference type="KEGG" id="foo:CGC45_07050"/>
<dbReference type="RefSeq" id="WP_071629614.1">
    <property type="nucleotide sequence ID" value="NZ_CP022375.1"/>
</dbReference>
<dbReference type="InterPro" id="IPR012902">
    <property type="entry name" value="N_methyl_site"/>
</dbReference>
<evidence type="ECO:0008006" key="4">
    <source>
        <dbReference type="Google" id="ProtNLM"/>
    </source>
</evidence>
<dbReference type="Pfam" id="PF07963">
    <property type="entry name" value="N_methyl"/>
    <property type="match status" value="1"/>
</dbReference>
<dbReference type="OrthoDB" id="5605680at2"/>
<protein>
    <recommendedName>
        <fullName evidence="4">Prepilin-type N-terminal cleavage/methylation domain-containing protein</fullName>
    </recommendedName>
</protein>
<sequence>MIDRILLYTASKYSRGLSIVELLVAMTISLIAASTAIIIFFNFKDFYNHSAQKASIDIKELTVKQAIYDSIINSGLSCAYGTNTQTYINDTGDDLSAHSFLTDSSNIRIGNISPNISDYLQTNLGTSCSGTCYQNNTDYIMVKTETKSTYLAANLVNSTLYLDSTNSINPGDYLALCNSDQIDLVKVSHVGNSNDITLFQPATGQYIVDDYAGKFEILLFYIGDSGRVDNSGNTIYSLFLYIKSGSSVGQNYELVSSVENLKVSYATIKNDQIIWNNISSDTDVDTLNTPALKFSFSVDGKNFTKVVLI</sequence>
<proteinExistence type="predicted"/>
<feature type="transmembrane region" description="Helical" evidence="1">
    <location>
        <begin position="20"/>
        <end position="43"/>
    </location>
</feature>
<dbReference type="Proteomes" id="UP000253862">
    <property type="component" value="Chromosome"/>
</dbReference>
<dbReference type="AlphaFoldDB" id="A0A345JSQ6"/>
<name>A0A345JSQ6_9GAMM</name>